<dbReference type="eggNOG" id="COG0438">
    <property type="taxonomic scope" value="Bacteria"/>
</dbReference>
<accession>B4ST79</accession>
<dbReference type="GO" id="GO:0016757">
    <property type="term" value="F:glycosyltransferase activity"/>
    <property type="evidence" value="ECO:0007669"/>
    <property type="project" value="UniProtKB-ARBA"/>
</dbReference>
<dbReference type="Proteomes" id="UP000001867">
    <property type="component" value="Chromosome"/>
</dbReference>
<dbReference type="STRING" id="391008.Smal_3171"/>
<dbReference type="HOGENOM" id="CLU_009583_0_0_6"/>
<feature type="domain" description="Glycosyltransferase subfamily 4-like N-terminal" evidence="1">
    <location>
        <begin position="11"/>
        <end position="168"/>
    </location>
</feature>
<evidence type="ECO:0000313" key="2">
    <source>
        <dbReference type="EMBL" id="ACF52870.1"/>
    </source>
</evidence>
<dbReference type="OrthoDB" id="5290958at2"/>
<evidence type="ECO:0000313" key="3">
    <source>
        <dbReference type="Proteomes" id="UP000001867"/>
    </source>
</evidence>
<keyword evidence="2" id="KW-0808">Transferase</keyword>
<dbReference type="AlphaFoldDB" id="B4ST79"/>
<dbReference type="Gene3D" id="3.40.50.2000">
    <property type="entry name" value="Glycogen Phosphorylase B"/>
    <property type="match status" value="2"/>
</dbReference>
<dbReference type="Pfam" id="PF13692">
    <property type="entry name" value="Glyco_trans_1_4"/>
    <property type="match status" value="1"/>
</dbReference>
<gene>
    <name evidence="2" type="ordered locus">Smal_3171</name>
</gene>
<sequence length="370" mass="41238">MIWLIASRWEPGGLERVQLNLSRGFNELGHTARVVAGRDLGGPGGSGEVEFIAPRGAWQLLLKLPWRIRRERPQVVVTTSNDVAVWAVFWRRLLYPSTAIVVSQHLSLSAPRHKAHGLARCKLELIRQAMRMVVPRAQGVVAVSAALAADIEHELGLAASCVRVIHNPLTRKDNAPVILPSHAWPFPNDGIPVFVYAGRLSSEKRLDLLWDAYRQLRTTHMARLLVLGQGKEGERLAGWIASSDLKNECAMLGRVEDVLPWIARSTVLVLPSDYEGFGNVLVEAMCCATQVIATDCPYGPAEVLDEGRYGQLVPVGDVAALTQAMRMVLDGKYWVPPEELRKRSMEFSIETACEAYLDEFNLARRQRRRN</sequence>
<dbReference type="PANTHER" id="PTHR12526">
    <property type="entry name" value="GLYCOSYLTRANSFERASE"/>
    <property type="match status" value="1"/>
</dbReference>
<reference evidence="2 3" key="1">
    <citation type="submission" date="2008-06" db="EMBL/GenBank/DDBJ databases">
        <title>Complete sequence of Stenotrophomonas maltophilia R551-3.</title>
        <authorList>
            <consortium name="US DOE Joint Genome Institute"/>
            <person name="Lucas S."/>
            <person name="Copeland A."/>
            <person name="Lapidus A."/>
            <person name="Glavina del Rio T."/>
            <person name="Dalin E."/>
            <person name="Tice H."/>
            <person name="Pitluck S."/>
            <person name="Chain P."/>
            <person name="Malfatti S."/>
            <person name="Shin M."/>
            <person name="Vergez L."/>
            <person name="Lang D."/>
            <person name="Schmutz J."/>
            <person name="Larimer F."/>
            <person name="Land M."/>
            <person name="Hauser L."/>
            <person name="Kyrpides N."/>
            <person name="Mikhailova N."/>
            <person name="Taghavi S."/>
            <person name="Monchy S."/>
            <person name="Newman L."/>
            <person name="Vangronsveld J."/>
            <person name="van der Lelie D."/>
            <person name="Richardson P."/>
        </authorList>
    </citation>
    <scope>NUCLEOTIDE SEQUENCE [LARGE SCALE GENOMIC DNA]</scope>
    <source>
        <strain evidence="2 3">R551-3</strain>
    </source>
</reference>
<dbReference type="CAZy" id="GT4">
    <property type="family name" value="Glycosyltransferase Family 4"/>
</dbReference>
<dbReference type="Pfam" id="PF13439">
    <property type="entry name" value="Glyco_transf_4"/>
    <property type="match status" value="1"/>
</dbReference>
<dbReference type="KEGG" id="smt:Smal_3171"/>
<dbReference type="InterPro" id="IPR028098">
    <property type="entry name" value="Glyco_trans_4-like_N"/>
</dbReference>
<protein>
    <submittedName>
        <fullName evidence="2">Glycosyl transferase group 1</fullName>
    </submittedName>
</protein>
<dbReference type="CDD" id="cd03811">
    <property type="entry name" value="GT4_GT28_WabH-like"/>
    <property type="match status" value="1"/>
</dbReference>
<name>B4ST79_STRM5</name>
<proteinExistence type="predicted"/>
<organism evidence="2 3">
    <name type="scientific">Stenotrophomonas maltophilia (strain R551-3)</name>
    <dbReference type="NCBI Taxonomy" id="391008"/>
    <lineage>
        <taxon>Bacteria</taxon>
        <taxon>Pseudomonadati</taxon>
        <taxon>Pseudomonadota</taxon>
        <taxon>Gammaproteobacteria</taxon>
        <taxon>Lysobacterales</taxon>
        <taxon>Lysobacteraceae</taxon>
        <taxon>Stenotrophomonas</taxon>
        <taxon>Stenotrophomonas maltophilia group</taxon>
    </lineage>
</organism>
<dbReference type="EMBL" id="CP001111">
    <property type="protein sequence ID" value="ACF52870.1"/>
    <property type="molecule type" value="Genomic_DNA"/>
</dbReference>
<evidence type="ECO:0000259" key="1">
    <source>
        <dbReference type="Pfam" id="PF13439"/>
    </source>
</evidence>
<dbReference type="RefSeq" id="WP_012511933.1">
    <property type="nucleotide sequence ID" value="NC_011071.1"/>
</dbReference>
<dbReference type="SUPFAM" id="SSF53756">
    <property type="entry name" value="UDP-Glycosyltransferase/glycogen phosphorylase"/>
    <property type="match status" value="1"/>
</dbReference>
<dbReference type="PANTHER" id="PTHR12526:SF630">
    <property type="entry name" value="GLYCOSYLTRANSFERASE"/>
    <property type="match status" value="1"/>
</dbReference>